<evidence type="ECO:0000313" key="3">
    <source>
        <dbReference type="Proteomes" id="UP000589036"/>
    </source>
</evidence>
<dbReference type="InterPro" id="IPR012340">
    <property type="entry name" value="NA-bd_OB-fold"/>
</dbReference>
<feature type="domain" description="S1 motif" evidence="1">
    <location>
        <begin position="14"/>
        <end position="90"/>
    </location>
</feature>
<dbReference type="EMBL" id="JACCCC010000001">
    <property type="protein sequence ID" value="NYE50276.1"/>
    <property type="molecule type" value="Genomic_DNA"/>
</dbReference>
<comment type="caution">
    <text evidence="2">The sequence shown here is derived from an EMBL/GenBank/DDBJ whole genome shotgun (WGS) entry which is preliminary data.</text>
</comment>
<dbReference type="PROSITE" id="PS50126">
    <property type="entry name" value="S1"/>
    <property type="match status" value="1"/>
</dbReference>
<dbReference type="Proteomes" id="UP000589036">
    <property type="component" value="Unassembled WGS sequence"/>
</dbReference>
<dbReference type="SMART" id="SM00316">
    <property type="entry name" value="S1"/>
    <property type="match status" value="1"/>
</dbReference>
<accession>A0A852U0C2</accession>
<protein>
    <recommendedName>
        <fullName evidence="1">S1 motif domain-containing protein</fullName>
    </recommendedName>
</protein>
<dbReference type="Pfam" id="PF00575">
    <property type="entry name" value="S1"/>
    <property type="match status" value="1"/>
</dbReference>
<sequence length="165" mass="17847">MAHPDSAGIALIPGQTVRAEVIDHQPWGIFVRIVDPEGVIASVDASAMDSPSGSFIALPEERPSVGTEVTAVVQEVRRWTPPGHVRLSLRAKDLEEFRWRCDLCMTPTTLSLGGDGVAMDVKSAEAPGSHTIVAHRACLLDVLHPESLERARVTAVGYSHRSRTH</sequence>
<dbReference type="GO" id="GO:0003676">
    <property type="term" value="F:nucleic acid binding"/>
    <property type="evidence" value="ECO:0007669"/>
    <property type="project" value="InterPro"/>
</dbReference>
<keyword evidence="3" id="KW-1185">Reference proteome</keyword>
<name>A0A852U0C2_9ACTN</name>
<evidence type="ECO:0000259" key="1">
    <source>
        <dbReference type="PROSITE" id="PS50126"/>
    </source>
</evidence>
<reference evidence="2 3" key="1">
    <citation type="submission" date="2020-07" db="EMBL/GenBank/DDBJ databases">
        <title>Sequencing the genomes of 1000 actinobacteria strains.</title>
        <authorList>
            <person name="Klenk H.-P."/>
        </authorList>
    </citation>
    <scope>NUCLEOTIDE SEQUENCE [LARGE SCALE GENOMIC DNA]</scope>
    <source>
        <strain evidence="2 3">CXB654</strain>
    </source>
</reference>
<dbReference type="InterPro" id="IPR003029">
    <property type="entry name" value="S1_domain"/>
</dbReference>
<dbReference type="RefSeq" id="WP_179645782.1">
    <property type="nucleotide sequence ID" value="NZ_BAAAYY010000014.1"/>
</dbReference>
<evidence type="ECO:0000313" key="2">
    <source>
        <dbReference type="EMBL" id="NYE50276.1"/>
    </source>
</evidence>
<organism evidence="2 3">
    <name type="scientific">Spinactinospora alkalitolerans</name>
    <dbReference type="NCBI Taxonomy" id="687207"/>
    <lineage>
        <taxon>Bacteria</taxon>
        <taxon>Bacillati</taxon>
        <taxon>Actinomycetota</taxon>
        <taxon>Actinomycetes</taxon>
        <taxon>Streptosporangiales</taxon>
        <taxon>Nocardiopsidaceae</taxon>
        <taxon>Spinactinospora</taxon>
    </lineage>
</organism>
<dbReference type="AlphaFoldDB" id="A0A852U0C2"/>
<proteinExistence type="predicted"/>
<gene>
    <name evidence="2" type="ORF">HDA32_005396</name>
</gene>
<dbReference type="Gene3D" id="2.40.50.140">
    <property type="entry name" value="Nucleic acid-binding proteins"/>
    <property type="match status" value="1"/>
</dbReference>
<dbReference type="SUPFAM" id="SSF50249">
    <property type="entry name" value="Nucleic acid-binding proteins"/>
    <property type="match status" value="1"/>
</dbReference>